<gene>
    <name evidence="1" type="ORF">FGRAMPH1_01T11333</name>
</gene>
<dbReference type="EMBL" id="HG970333">
    <property type="protein sequence ID" value="CEF77469.1"/>
    <property type="molecule type" value="Genomic_DNA"/>
</dbReference>
<reference evidence="1 3" key="3">
    <citation type="journal article" date="2015" name="BMC Genomics">
        <title>The completed genome sequence of the pathogenic ascomycete fungus Fusarium graminearum.</title>
        <authorList>
            <person name="King R."/>
            <person name="Urban M."/>
            <person name="Hammond-Kosack M.C."/>
            <person name="Hassani-Pak K."/>
            <person name="Hammond-Kosack K.E."/>
        </authorList>
    </citation>
    <scope>NUCLEOTIDE SEQUENCE [LARGE SCALE GENOMIC DNA]</scope>
    <source>
        <strain evidence="3">ATCC MYA-4620 / CBS 123657 / FGSC 9075 / NRRL 31084 / PH-1</strain>
        <strain evidence="1">PH-1</strain>
    </source>
</reference>
<keyword evidence="3" id="KW-1185">Reference proteome</keyword>
<name>A0A098DES4_GIBZE</name>
<evidence type="ECO:0000313" key="1">
    <source>
        <dbReference type="EMBL" id="CEF77469.1"/>
    </source>
</evidence>
<protein>
    <submittedName>
        <fullName evidence="1">Chromosome 2, complete genome</fullName>
    </submittedName>
</protein>
<dbReference type="InParanoid" id="A0A098DES4"/>
<reference evidence="2" key="4">
    <citation type="submission" date="2017-01" db="UniProtKB">
        <authorList>
            <consortium name="EnsemblFungi"/>
        </authorList>
    </citation>
    <scope>IDENTIFICATION</scope>
    <source>
        <strain evidence="2">PH-1 / ATCC MYA-4620 / FGSC 9075 / NRRL 31084</strain>
    </source>
</reference>
<reference evidence="2 3" key="2">
    <citation type="journal article" date="2010" name="Nature">
        <title>Comparative genomics reveals mobile pathogenicity chromosomes in Fusarium.</title>
        <authorList>
            <person name="Ma L.J."/>
            <person name="van der Does H.C."/>
            <person name="Borkovich K.A."/>
            <person name="Coleman J.J."/>
            <person name="Daboussi M.J."/>
            <person name="Di Pietro A."/>
            <person name="Dufresne M."/>
            <person name="Freitag M."/>
            <person name="Grabherr M."/>
            <person name="Henrissat B."/>
            <person name="Houterman P.M."/>
            <person name="Kang S."/>
            <person name="Shim W.B."/>
            <person name="Woloshuk C."/>
            <person name="Xie X."/>
            <person name="Xu J.R."/>
            <person name="Antoniw J."/>
            <person name="Baker S.E."/>
            <person name="Bluhm B.H."/>
            <person name="Breakspear A."/>
            <person name="Brown D.W."/>
            <person name="Butchko R.A."/>
            <person name="Chapman S."/>
            <person name="Coulson R."/>
            <person name="Coutinho P.M."/>
            <person name="Danchin E.G."/>
            <person name="Diener A."/>
            <person name="Gale L.R."/>
            <person name="Gardiner D.M."/>
            <person name="Goff S."/>
            <person name="Hammond-Kosack K.E."/>
            <person name="Hilburn K."/>
            <person name="Hua-Van A."/>
            <person name="Jonkers W."/>
            <person name="Kazan K."/>
            <person name="Kodira C.D."/>
            <person name="Koehrsen M."/>
            <person name="Kumar L."/>
            <person name="Lee Y.H."/>
            <person name="Li L."/>
            <person name="Manners J.M."/>
            <person name="Miranda-Saavedra D."/>
            <person name="Mukherjee M."/>
            <person name="Park G."/>
            <person name="Park J."/>
            <person name="Park S.Y."/>
            <person name="Proctor R.H."/>
            <person name="Regev A."/>
            <person name="Ruiz-Roldan M.C."/>
            <person name="Sain D."/>
            <person name="Sakthikumar S."/>
            <person name="Sykes S."/>
            <person name="Schwartz D.C."/>
            <person name="Turgeon B.G."/>
            <person name="Wapinski I."/>
            <person name="Yoder O."/>
            <person name="Young S."/>
            <person name="Zeng Q."/>
            <person name="Zhou S."/>
            <person name="Galagan J."/>
            <person name="Cuomo C.A."/>
            <person name="Kistler H.C."/>
            <person name="Rep M."/>
        </authorList>
    </citation>
    <scope>GENOME REANNOTATION</scope>
    <source>
        <strain evidence="3">ATCC MYA-4620 / CBS 123657 / FGSC 9075 / NRRL 31084 / PH-1</strain>
        <strain evidence="2">PH-1 / ATCC MYA-4620 / FGSC 9075 / NRRL 31084</strain>
    </source>
</reference>
<evidence type="ECO:0000313" key="2">
    <source>
        <dbReference type="EnsemblFungi" id="CEF77469"/>
    </source>
</evidence>
<organism evidence="1 3">
    <name type="scientific">Gibberella zeae (strain ATCC MYA-4620 / CBS 123657 / FGSC 9075 / NRRL 31084 / PH-1)</name>
    <name type="common">Wheat head blight fungus</name>
    <name type="synonym">Fusarium graminearum</name>
    <dbReference type="NCBI Taxonomy" id="229533"/>
    <lineage>
        <taxon>Eukaryota</taxon>
        <taxon>Fungi</taxon>
        <taxon>Dikarya</taxon>
        <taxon>Ascomycota</taxon>
        <taxon>Pezizomycotina</taxon>
        <taxon>Sordariomycetes</taxon>
        <taxon>Hypocreomycetidae</taxon>
        <taxon>Hypocreales</taxon>
        <taxon>Nectriaceae</taxon>
        <taxon>Fusarium</taxon>
    </lineage>
</organism>
<sequence length="64" mass="7073">MYLDMRQKSAHEGKVLMMTENNGGANVIGSNNHGRKIWWESDGGESADGLARGGGPLPDWAWEW</sequence>
<accession>A0A0E0S1U4</accession>
<dbReference type="AlphaFoldDB" id="A0A098DES4"/>
<dbReference type="Proteomes" id="UP000070720">
    <property type="component" value="Chromosome 2"/>
</dbReference>
<reference evidence="2 3" key="1">
    <citation type="journal article" date="2007" name="Science">
        <title>The Fusarium graminearum genome reveals a link between localized polymorphism and pathogen specialization.</title>
        <authorList>
            <person name="Cuomo C.A."/>
            <person name="Gueldener U."/>
            <person name="Xu J.-R."/>
            <person name="Trail F."/>
            <person name="Turgeon B.G."/>
            <person name="Di Pietro A."/>
            <person name="Walton J.D."/>
            <person name="Ma L.-J."/>
            <person name="Baker S.E."/>
            <person name="Rep M."/>
            <person name="Adam G."/>
            <person name="Antoniw J."/>
            <person name="Baldwin T."/>
            <person name="Calvo S.E."/>
            <person name="Chang Y.-L."/>
            <person name="DeCaprio D."/>
            <person name="Gale L.R."/>
            <person name="Gnerre S."/>
            <person name="Goswami R.S."/>
            <person name="Hammond-Kosack K."/>
            <person name="Harris L.J."/>
            <person name="Hilburn K."/>
            <person name="Kennell J.C."/>
            <person name="Kroken S."/>
            <person name="Magnuson J.K."/>
            <person name="Mannhaupt G."/>
            <person name="Mauceli E.W."/>
            <person name="Mewes H.-W."/>
            <person name="Mitterbauer R."/>
            <person name="Muehlbauer G."/>
            <person name="Muensterkoetter M."/>
            <person name="Nelson D."/>
            <person name="O'Donnell K."/>
            <person name="Ouellet T."/>
            <person name="Qi W."/>
            <person name="Quesneville H."/>
            <person name="Roncero M.I.G."/>
            <person name="Seong K.-Y."/>
            <person name="Tetko I.V."/>
            <person name="Urban M."/>
            <person name="Waalwijk C."/>
            <person name="Ward T.J."/>
            <person name="Yao J."/>
            <person name="Birren B.W."/>
            <person name="Kistler H.C."/>
        </authorList>
    </citation>
    <scope>NUCLEOTIDE SEQUENCE [LARGE SCALE GENOMIC DNA]</scope>
    <source>
        <strain evidence="3">ATCC MYA-4620 / CBS 123657 / FGSC 9075 / NRRL 31084 / PH-1</strain>
        <strain evidence="2">PH-1 / ATCC MYA-4620 / FGSC 9075 / NRRL 31084</strain>
    </source>
</reference>
<proteinExistence type="predicted"/>
<accession>A0A098DES4</accession>
<dbReference type="VEuPathDB" id="FungiDB:FGRAMPH1_01G11333"/>
<dbReference type="EnsemblFungi" id="CEF77469">
    <property type="protein sequence ID" value="CEF77469"/>
    <property type="gene ID" value="FGRRES_20158"/>
</dbReference>
<evidence type="ECO:0000313" key="3">
    <source>
        <dbReference type="Proteomes" id="UP000070720"/>
    </source>
</evidence>